<name>A0A8X6FFN3_TRICU</name>
<proteinExistence type="predicted"/>
<reference evidence="1" key="1">
    <citation type="submission" date="2020-07" db="EMBL/GenBank/DDBJ databases">
        <title>Multicomponent nature underlies the extraordinary mechanical properties of spider dragline silk.</title>
        <authorList>
            <person name="Kono N."/>
            <person name="Nakamura H."/>
            <person name="Mori M."/>
            <person name="Yoshida Y."/>
            <person name="Ohtoshi R."/>
            <person name="Malay A.D."/>
            <person name="Moran D.A.P."/>
            <person name="Tomita M."/>
            <person name="Numata K."/>
            <person name="Arakawa K."/>
        </authorList>
    </citation>
    <scope>NUCLEOTIDE SEQUENCE</scope>
</reference>
<gene>
    <name evidence="1" type="primary">NCL1_20329</name>
    <name evidence="1" type="ORF">TNCT_241711</name>
</gene>
<accession>A0A8X6FFN3</accession>
<protein>
    <submittedName>
        <fullName evidence="1">Uncharacterized protein</fullName>
    </submittedName>
</protein>
<dbReference type="EMBL" id="BMAO01031888">
    <property type="protein sequence ID" value="GFQ78327.1"/>
    <property type="molecule type" value="Genomic_DNA"/>
</dbReference>
<comment type="caution">
    <text evidence="1">The sequence shown here is derived from an EMBL/GenBank/DDBJ whole genome shotgun (WGS) entry which is preliminary data.</text>
</comment>
<sequence length="259" mass="30799">MRNVIKFQTATEEDYEHFKNSLFCNELIFLEKREELVEVCLSHALTKVVKSHELVHNIKPFLQWIIIEIDTDGFTEGQNPFAWRRKRDPRTIEYIQRNLFIVAAFSNSLHEDFFGGWTSYYLHERQLFSDIHLDDLLISDADYLESLHKSSWRRVYANNLCLFSCLEKDIAAYVKEQTRISKPIDVFKQIINRELGEHFDQFEVLESIASPYYYVLPPQDEREYNEFESMDSWLQTTNSTLYLSFSFDISLIIGEKTLM</sequence>
<keyword evidence="2" id="KW-1185">Reference proteome</keyword>
<evidence type="ECO:0000313" key="2">
    <source>
        <dbReference type="Proteomes" id="UP000887116"/>
    </source>
</evidence>
<dbReference type="AlphaFoldDB" id="A0A8X6FFN3"/>
<organism evidence="1 2">
    <name type="scientific">Trichonephila clavata</name>
    <name type="common">Joro spider</name>
    <name type="synonym">Nephila clavata</name>
    <dbReference type="NCBI Taxonomy" id="2740835"/>
    <lineage>
        <taxon>Eukaryota</taxon>
        <taxon>Metazoa</taxon>
        <taxon>Ecdysozoa</taxon>
        <taxon>Arthropoda</taxon>
        <taxon>Chelicerata</taxon>
        <taxon>Arachnida</taxon>
        <taxon>Araneae</taxon>
        <taxon>Araneomorphae</taxon>
        <taxon>Entelegynae</taxon>
        <taxon>Araneoidea</taxon>
        <taxon>Nephilidae</taxon>
        <taxon>Trichonephila</taxon>
    </lineage>
</organism>
<dbReference type="Proteomes" id="UP000887116">
    <property type="component" value="Unassembled WGS sequence"/>
</dbReference>
<evidence type="ECO:0000313" key="1">
    <source>
        <dbReference type="EMBL" id="GFQ78327.1"/>
    </source>
</evidence>